<feature type="transmembrane region" description="Helical" evidence="2">
    <location>
        <begin position="9"/>
        <end position="27"/>
    </location>
</feature>
<reference evidence="3 4" key="1">
    <citation type="journal article" date="2016" name="Nat. Commun.">
        <title>Thousands of microbial genomes shed light on interconnected biogeochemical processes in an aquifer system.</title>
        <authorList>
            <person name="Anantharaman K."/>
            <person name="Brown C.T."/>
            <person name="Hug L.A."/>
            <person name="Sharon I."/>
            <person name="Castelle C.J."/>
            <person name="Probst A.J."/>
            <person name="Thomas B.C."/>
            <person name="Singh A."/>
            <person name="Wilkins M.J."/>
            <person name="Karaoz U."/>
            <person name="Brodie E.L."/>
            <person name="Williams K.H."/>
            <person name="Hubbard S.S."/>
            <person name="Banfield J.F."/>
        </authorList>
    </citation>
    <scope>NUCLEOTIDE SEQUENCE [LARGE SCALE GENOMIC DNA]</scope>
</reference>
<accession>A0A1F5MJ21</accession>
<evidence type="ECO:0000256" key="1">
    <source>
        <dbReference type="SAM" id="MobiDB-lite"/>
    </source>
</evidence>
<dbReference type="PRINTS" id="PR01217">
    <property type="entry name" value="PRICHEXTENSN"/>
</dbReference>
<evidence type="ECO:0000313" key="4">
    <source>
        <dbReference type="Proteomes" id="UP000178017"/>
    </source>
</evidence>
<feature type="compositionally biased region" description="Polar residues" evidence="1">
    <location>
        <begin position="393"/>
        <end position="407"/>
    </location>
</feature>
<name>A0A1F5MJ21_9BACT</name>
<protein>
    <submittedName>
        <fullName evidence="3">Uncharacterized protein</fullName>
    </submittedName>
</protein>
<evidence type="ECO:0000313" key="3">
    <source>
        <dbReference type="EMBL" id="OGE65290.1"/>
    </source>
</evidence>
<comment type="caution">
    <text evidence="3">The sequence shown here is derived from an EMBL/GenBank/DDBJ whole genome shotgun (WGS) entry which is preliminary data.</text>
</comment>
<feature type="compositionally biased region" description="Low complexity" evidence="1">
    <location>
        <begin position="208"/>
        <end position="219"/>
    </location>
</feature>
<dbReference type="AlphaFoldDB" id="A0A1F5MJ21"/>
<sequence length="407" mass="42111">MGKKKEWQYFYLIAIFIFVSALAFTTFNKSQPVKVYAGCSAVGDPGTTCHAFCNYAAGGNIVNPAGIAVSGVSVSASSTTACDDNDDGDVTDPGETQTLNCPDSSNTLCGGPDLNGVTSSTGNFRLNIFSNSTFTMSVSSYPAGYSDVRTTNTSAVNYCTASNNYACNKQGGSNDGCNLLPARYSCDFRVLPAPTLTPTITPTPTPTQVPQRPTNTPTPTITPTPTPTSSPQCRTCASGGGYCAGEGANGPVFPSACNATCSAAGSWNYQGTTGCIAGSVAPYCYKCVIPTLTPTPTTAAGLPTPTTAASNSCSSCPTSVHGWYGTYVQCSSAPSCCSTQRTAQTVIDTFYSGLHYDYWNFQDGECPAAIPDPPTATPVPPTPTPTPTPRAFLQTTGGNVHLNSPSR</sequence>
<dbReference type="EMBL" id="MFDO01000020">
    <property type="protein sequence ID" value="OGE65290.1"/>
    <property type="molecule type" value="Genomic_DNA"/>
</dbReference>
<feature type="region of interest" description="Disordered" evidence="1">
    <location>
        <begin position="197"/>
        <end position="229"/>
    </location>
</feature>
<evidence type="ECO:0000256" key="2">
    <source>
        <dbReference type="SAM" id="Phobius"/>
    </source>
</evidence>
<feature type="compositionally biased region" description="Pro residues" evidence="1">
    <location>
        <begin position="371"/>
        <end position="388"/>
    </location>
</feature>
<keyword evidence="2" id="KW-0472">Membrane</keyword>
<keyword evidence="2" id="KW-1133">Transmembrane helix</keyword>
<organism evidence="3 4">
    <name type="scientific">Candidatus Daviesbacteria bacterium RIFCSPLOWO2_01_FULL_40_24</name>
    <dbReference type="NCBI Taxonomy" id="1797787"/>
    <lineage>
        <taxon>Bacteria</taxon>
        <taxon>Candidatus Daviesiibacteriota</taxon>
    </lineage>
</organism>
<keyword evidence="2" id="KW-0812">Transmembrane</keyword>
<proteinExistence type="predicted"/>
<dbReference type="Proteomes" id="UP000178017">
    <property type="component" value="Unassembled WGS sequence"/>
</dbReference>
<feature type="region of interest" description="Disordered" evidence="1">
    <location>
        <begin position="371"/>
        <end position="407"/>
    </location>
</feature>
<gene>
    <name evidence="3" type="ORF">A3B49_00310</name>
</gene>